<name>A0ABV8AA86_9DEIO</name>
<evidence type="ECO:0000313" key="2">
    <source>
        <dbReference type="Proteomes" id="UP001595748"/>
    </source>
</evidence>
<organism evidence="1 2">
    <name type="scientific">Deinococcus antarcticus</name>
    <dbReference type="NCBI Taxonomy" id="1298767"/>
    <lineage>
        <taxon>Bacteria</taxon>
        <taxon>Thermotogati</taxon>
        <taxon>Deinococcota</taxon>
        <taxon>Deinococci</taxon>
        <taxon>Deinococcales</taxon>
        <taxon>Deinococcaceae</taxon>
        <taxon>Deinococcus</taxon>
    </lineage>
</organism>
<accession>A0ABV8AA86</accession>
<evidence type="ECO:0000313" key="1">
    <source>
        <dbReference type="EMBL" id="MFC3862236.1"/>
    </source>
</evidence>
<comment type="caution">
    <text evidence="1">The sequence shown here is derived from an EMBL/GenBank/DDBJ whole genome shotgun (WGS) entry which is preliminary data.</text>
</comment>
<proteinExistence type="predicted"/>
<protein>
    <submittedName>
        <fullName evidence="1">Uncharacterized protein</fullName>
    </submittedName>
</protein>
<dbReference type="EMBL" id="JBHRZF010000183">
    <property type="protein sequence ID" value="MFC3862236.1"/>
    <property type="molecule type" value="Genomic_DNA"/>
</dbReference>
<sequence>MRAFDTIAESIRVGHVHPTAMLNTLIEIENENGLNGVRHVERHIENGMNALKQRHHPHLIVAEKWLGAARAYLLTQADRKQAV</sequence>
<dbReference type="RefSeq" id="WP_380079915.1">
    <property type="nucleotide sequence ID" value="NZ_JBHRZF010000183.1"/>
</dbReference>
<keyword evidence="2" id="KW-1185">Reference proteome</keyword>
<reference evidence="2" key="1">
    <citation type="journal article" date="2019" name="Int. J. Syst. Evol. Microbiol.">
        <title>The Global Catalogue of Microorganisms (GCM) 10K type strain sequencing project: providing services to taxonomists for standard genome sequencing and annotation.</title>
        <authorList>
            <consortium name="The Broad Institute Genomics Platform"/>
            <consortium name="The Broad Institute Genome Sequencing Center for Infectious Disease"/>
            <person name="Wu L."/>
            <person name="Ma J."/>
        </authorList>
    </citation>
    <scope>NUCLEOTIDE SEQUENCE [LARGE SCALE GENOMIC DNA]</scope>
    <source>
        <strain evidence="2">CCTCC AB 2013263</strain>
    </source>
</reference>
<gene>
    <name evidence="1" type="ORF">ACFOPQ_15840</name>
</gene>
<dbReference type="Proteomes" id="UP001595748">
    <property type="component" value="Unassembled WGS sequence"/>
</dbReference>